<feature type="domain" description="TANGO6 HEAT repeat" evidence="3">
    <location>
        <begin position="248"/>
        <end position="494"/>
    </location>
</feature>
<evidence type="ECO:0000256" key="1">
    <source>
        <dbReference type="ARBA" id="ARBA00005724"/>
    </source>
</evidence>
<evidence type="ECO:0000313" key="5">
    <source>
        <dbReference type="EMBL" id="CAB3266808.1"/>
    </source>
</evidence>
<dbReference type="PANTHER" id="PTHR20959">
    <property type="entry name" value="TRANSPORT AND GOLGI ORGANIZATION PROTEIN 6 FAMILY MEMBER"/>
    <property type="match status" value="1"/>
</dbReference>
<dbReference type="Gene3D" id="1.25.10.10">
    <property type="entry name" value="Leucine-rich Repeat Variant"/>
    <property type="match status" value="1"/>
</dbReference>
<reference evidence="5" key="1">
    <citation type="submission" date="2020-04" db="EMBL/GenBank/DDBJ databases">
        <authorList>
            <person name="Neveu A P."/>
        </authorList>
    </citation>
    <scope>NUCLEOTIDE SEQUENCE</scope>
    <source>
        <tissue evidence="5">Whole embryo</tissue>
    </source>
</reference>
<dbReference type="AlphaFoldDB" id="A0A6F9DUV2"/>
<dbReference type="Pfam" id="PF25267">
    <property type="entry name" value="TANGO6_N"/>
    <property type="match status" value="1"/>
</dbReference>
<dbReference type="SUPFAM" id="SSF48371">
    <property type="entry name" value="ARM repeat"/>
    <property type="match status" value="1"/>
</dbReference>
<dbReference type="Pfam" id="PF23565">
    <property type="entry name" value="ARM_TANGO6"/>
    <property type="match status" value="1"/>
</dbReference>
<dbReference type="InterPro" id="IPR016024">
    <property type="entry name" value="ARM-type_fold"/>
</dbReference>
<dbReference type="InterPro" id="IPR019451">
    <property type="entry name" value="Rtp1_C1"/>
</dbReference>
<dbReference type="InterPro" id="IPR057347">
    <property type="entry name" value="TANGO6_N"/>
</dbReference>
<dbReference type="Pfam" id="PF10363">
    <property type="entry name" value="RTP1_C1"/>
    <property type="match status" value="1"/>
</dbReference>
<gene>
    <name evidence="5" type="primary">Tango6</name>
</gene>
<dbReference type="InterPro" id="IPR057407">
    <property type="entry name" value="HEAT_TANGO6"/>
</dbReference>
<dbReference type="InterPro" id="IPR011989">
    <property type="entry name" value="ARM-like"/>
</dbReference>
<dbReference type="InterPro" id="IPR039600">
    <property type="entry name" value="TANGO6/Rtp1"/>
</dbReference>
<protein>
    <submittedName>
        <fullName evidence="5">Transport and Golgi organization protein 6 homolog</fullName>
    </submittedName>
</protein>
<proteinExistence type="evidence at transcript level"/>
<evidence type="ECO:0000259" key="3">
    <source>
        <dbReference type="Pfam" id="PF23565"/>
    </source>
</evidence>
<sequence>MESNSMGLHTIQQVMRQLHTLIAEKWEFQTVAENLSMVNNLLEQLKIPLNSTPCTQCGNNLFCQSSGFAHKCLLILQNAAKSYSDAEMETQQKFDLLVSVQDKKQLDYLLFFIVKVGISRHLYFQLTTLSLNFSDPPGPSTCGSKALYQICRSLLLSCNHKYIQLKLSNQYLLDILAGVLQLCYSPQCSKMLDDLERKSCLSLLTHILTRWAKLVESVKSLITLQGFQSSKSPVWLQRACGMLLSKCLLLPGGVVATINGVIMSLDTELSDSKKSQIISKILSTPPKAGIGVNDYCSKTCNQLVLYLQSIEITERLPDQQLFHHVILDTTFALYGKFPSLVVEHYFRIFFTSLYSLTTEHSNPSTASLGEESPLDINKSMEYIHFIFTYLRIENRETAIQKQLVPYIEVLFAIFMWTRNTVCRLQTICREVIVATLNSCPVDAAISIVFALCNISTHANQQLTIFEVSDDISFSLSSDGKLEVSKQEAEQTPESIVMEQDKIVQSIIEIVSSIPKKEFASDFFISMLKLLGDLQTESIDIISHTILTPEDRAVQHLIAGESQLILYALLMSVLESCDPTTLLSDNDQISNFVKVMLVRVTESKEEIIAVENLKLSFAILGLCLMSQENLMQATLADLVPLLQKVSEISWLSKEDKDTSTDLAIAIATHGKGGELDMNMFSSSLQAGVTNLTNLFGKTDDFTSMEVEGNNKQRPVQSSSFKPHEQEQVMDNLSKKLESVSVKQSAHQRSEHGIDNFESNEDFSVTEAIDSLFHKSPPVRAAAVRHLTNLFEKSDQSVAEYQNKLYQLFVERLKVEDDSFVYLSLLQGIFIIINRESFNSEDRVSLVLHLCDDYAKCLASKNEFDEASVVKIGEILVRFINQLGEVAPQYSKRLVPLFFAGARHTSVQVRASSLSNLADLCPLLRHVLSNFEQELNLCIVSIAKSDKAEPRRAAVFVIRRLIEVLGSDILQVLPNSLKSMYEVLKYVYNMDEDGAATLHAQLALERLDIVLKEEIFASPLNRSKTPTKKIVVLPP</sequence>
<evidence type="ECO:0000259" key="4">
    <source>
        <dbReference type="Pfam" id="PF25267"/>
    </source>
</evidence>
<feature type="domain" description="TANGO6 N-terminal" evidence="4">
    <location>
        <begin position="99"/>
        <end position="247"/>
    </location>
</feature>
<accession>A0A6F9DUV2</accession>
<dbReference type="EMBL" id="LR790946">
    <property type="protein sequence ID" value="CAB3266808.1"/>
    <property type="molecule type" value="mRNA"/>
</dbReference>
<organism evidence="5">
    <name type="scientific">Phallusia mammillata</name>
    <dbReference type="NCBI Taxonomy" id="59560"/>
    <lineage>
        <taxon>Eukaryota</taxon>
        <taxon>Metazoa</taxon>
        <taxon>Chordata</taxon>
        <taxon>Tunicata</taxon>
        <taxon>Ascidiacea</taxon>
        <taxon>Phlebobranchia</taxon>
        <taxon>Ascidiidae</taxon>
        <taxon>Phallusia</taxon>
    </lineage>
</organism>
<dbReference type="PANTHER" id="PTHR20959:SF1">
    <property type="entry name" value="TRANSPORT AND GOLGI ORGANIZATION PROTEIN 6 HOMOLOG"/>
    <property type="match status" value="1"/>
</dbReference>
<feature type="domain" description="RNA polymerase II assembly factor Rtp1 C-terminal" evidence="2">
    <location>
        <begin position="764"/>
        <end position="883"/>
    </location>
</feature>
<dbReference type="GO" id="GO:0009306">
    <property type="term" value="P:protein secretion"/>
    <property type="evidence" value="ECO:0007669"/>
    <property type="project" value="TreeGrafter"/>
</dbReference>
<evidence type="ECO:0000259" key="2">
    <source>
        <dbReference type="Pfam" id="PF10363"/>
    </source>
</evidence>
<comment type="similarity">
    <text evidence="1">Belongs to the Tango6 family.</text>
</comment>
<name>A0A6F9DUV2_9ASCI</name>